<dbReference type="PANTHER" id="PTHR47183">
    <property type="entry name" value="GLUCOSE-1-PHOSPHATE CYTIDYLYLTRANSFERASE-RELATED"/>
    <property type="match status" value="1"/>
</dbReference>
<evidence type="ECO:0000259" key="1">
    <source>
        <dbReference type="Pfam" id="PF00483"/>
    </source>
</evidence>
<dbReference type="PANTHER" id="PTHR47183:SF1">
    <property type="entry name" value="GLUCOSE-1-PHOSPHATE CYTIDYLYLTRANSFERASE"/>
    <property type="match status" value="1"/>
</dbReference>
<dbReference type="AlphaFoldDB" id="A0A073CCK4"/>
<dbReference type="InterPro" id="IPR046981">
    <property type="entry name" value="G1P_cyt_trans"/>
</dbReference>
<dbReference type="GO" id="GO:0009243">
    <property type="term" value="P:O antigen biosynthetic process"/>
    <property type="evidence" value="ECO:0007669"/>
    <property type="project" value="InterPro"/>
</dbReference>
<dbReference type="InterPro" id="IPR013446">
    <property type="entry name" value="G1P_cyt_trans-like"/>
</dbReference>
<evidence type="ECO:0000313" key="2">
    <source>
        <dbReference type="EMBL" id="KEI66064.1"/>
    </source>
</evidence>
<dbReference type="EC" id="2.7.7.33" evidence="2"/>
<dbReference type="HOGENOM" id="CLU_029499_10_0_3"/>
<keyword evidence="3" id="KW-1185">Reference proteome</keyword>
<accession>A0A073CCK4</accession>
<dbReference type="Proteomes" id="UP000027395">
    <property type="component" value="Chromosome"/>
</dbReference>
<dbReference type="InterPro" id="IPR005835">
    <property type="entry name" value="NTP_transferase_dom"/>
</dbReference>
<dbReference type="eggNOG" id="COG1208">
    <property type="taxonomic scope" value="Bacteria"/>
</dbReference>
<dbReference type="NCBIfam" id="TIGR02623">
    <property type="entry name" value="G1P_cyt_trans"/>
    <property type="match status" value="1"/>
</dbReference>
<proteinExistence type="predicted"/>
<dbReference type="EMBL" id="CM002803">
    <property type="protein sequence ID" value="KEI66064.1"/>
    <property type="molecule type" value="Genomic_DNA"/>
</dbReference>
<dbReference type="PATRIC" id="fig|388467.6.peg.868"/>
<dbReference type="InterPro" id="IPR029044">
    <property type="entry name" value="Nucleotide-diphossugar_trans"/>
</dbReference>
<evidence type="ECO:0000313" key="3">
    <source>
        <dbReference type="Proteomes" id="UP000027395"/>
    </source>
</evidence>
<protein>
    <submittedName>
        <fullName evidence="2">RfbF</fullName>
        <ecNumber evidence="2">2.7.7.33</ecNumber>
    </submittedName>
</protein>
<keyword evidence="2" id="KW-0548">Nucleotidyltransferase</keyword>
<organism evidence="2 3">
    <name type="scientific">Planktothrix agardhii (strain NIVA-CYA 126/8)</name>
    <dbReference type="NCBI Taxonomy" id="388467"/>
    <lineage>
        <taxon>Bacteria</taxon>
        <taxon>Bacillati</taxon>
        <taxon>Cyanobacteriota</taxon>
        <taxon>Cyanophyceae</taxon>
        <taxon>Oscillatoriophycideae</taxon>
        <taxon>Oscillatoriales</taxon>
        <taxon>Microcoleaceae</taxon>
        <taxon>Planktothrix</taxon>
    </lineage>
</organism>
<feature type="domain" description="Nucleotidyl transferase" evidence="1">
    <location>
        <begin position="15"/>
        <end position="216"/>
    </location>
</feature>
<dbReference type="Pfam" id="PF00483">
    <property type="entry name" value="NTP_transferase"/>
    <property type="match status" value="1"/>
</dbReference>
<reference evidence="2 3" key="1">
    <citation type="journal article" date="2014" name="Appl. Environ. Microbiol.">
        <title>Elucidation of insertion elements encoded on plasmids and in vitro construction of shuttle vectors from the toxic cyanobacterium Planktothrix.</title>
        <authorList>
            <person name="Christiansen G."/>
            <person name="Goesmann A."/>
            <person name="Kurmayer R."/>
        </authorList>
    </citation>
    <scope>NUCLEOTIDE SEQUENCE [LARGE SCALE GENOMIC DNA]</scope>
    <source>
        <strain evidence="2 3">NIVA-CYA 126/8</strain>
    </source>
</reference>
<keyword evidence="2" id="KW-0808">Transferase</keyword>
<sequence length="272" mass="31605">MFVALLIKHSGKPMKVVILAGGLGTRLREETEYRPKPLVEVGGRPIIWHIMKLYAHYGFLDFIACLGYRGNMIKEYFLNYEAMNNDFTIGLGVPNQISYLNNYDEQNFRVTLANTGVDTQTGGRIKQIEKYIEDDLFMVTYGDGLANVNIGELLSFHKEHGKLATVTTVQPPSRYGIVDIDEREARVLKFGEKIKDNKWISAGYFVFNRKVFDYLEEGHCILEREPLERLTVEGQLMSYQHHGFFYAMDTFKEYTELNKMWETEQAPWKVWK</sequence>
<dbReference type="Gene3D" id="3.90.550.10">
    <property type="entry name" value="Spore Coat Polysaccharide Biosynthesis Protein SpsA, Chain A"/>
    <property type="match status" value="1"/>
</dbReference>
<dbReference type="STRING" id="388467.A19Y_0932"/>
<name>A0A073CCK4_PLAA1</name>
<dbReference type="GO" id="GO:0047343">
    <property type="term" value="F:glucose-1-phosphate cytidylyltransferase activity"/>
    <property type="evidence" value="ECO:0007669"/>
    <property type="project" value="UniProtKB-EC"/>
</dbReference>
<dbReference type="CDD" id="cd02524">
    <property type="entry name" value="G1P_cytidylyltransferase"/>
    <property type="match status" value="1"/>
</dbReference>
<gene>
    <name evidence="2" type="primary">rfbF</name>
    <name evidence="2" type="ORF">A19Y_0932</name>
</gene>
<dbReference type="SUPFAM" id="SSF53448">
    <property type="entry name" value="Nucleotide-diphospho-sugar transferases"/>
    <property type="match status" value="1"/>
</dbReference>